<dbReference type="Proteomes" id="UP000813462">
    <property type="component" value="Unassembled WGS sequence"/>
</dbReference>
<accession>A0A978UXR8</accession>
<reference evidence="5" key="1">
    <citation type="journal article" date="2021" name="Front. Plant Sci.">
        <title>Chromosome-Scale Genome Assembly for Chinese Sour Jujube and Insights Into Its Genome Evolution and Domestication Signature.</title>
        <authorList>
            <person name="Shen L.-Y."/>
            <person name="Luo H."/>
            <person name="Wang X.-L."/>
            <person name="Wang X.-M."/>
            <person name="Qiu X.-J."/>
            <person name="Liu H."/>
            <person name="Zhou S.-S."/>
            <person name="Jia K.-H."/>
            <person name="Nie S."/>
            <person name="Bao Y.-T."/>
            <person name="Zhang R.-G."/>
            <person name="Yun Q.-Z."/>
            <person name="Chai Y.-H."/>
            <person name="Lu J.-Y."/>
            <person name="Li Y."/>
            <person name="Zhao S.-W."/>
            <person name="Mao J.-F."/>
            <person name="Jia S.-G."/>
            <person name="Mao Y.-M."/>
        </authorList>
    </citation>
    <scope>NUCLEOTIDE SEQUENCE</scope>
    <source>
        <strain evidence="5">AT0</strain>
        <tissue evidence="5">Leaf</tissue>
    </source>
</reference>
<evidence type="ECO:0000256" key="1">
    <source>
        <dbReference type="ARBA" id="ARBA00022723"/>
    </source>
</evidence>
<evidence type="ECO:0000259" key="4">
    <source>
        <dbReference type="Pfam" id="PF03171"/>
    </source>
</evidence>
<keyword evidence="3" id="KW-0408">Iron</keyword>
<keyword evidence="2" id="KW-0847">Vitamin C</keyword>
<evidence type="ECO:0000313" key="6">
    <source>
        <dbReference type="Proteomes" id="UP000813462"/>
    </source>
</evidence>
<gene>
    <name evidence="5" type="ORF">FEM48_Zijuj08G0073900</name>
</gene>
<dbReference type="AlphaFoldDB" id="A0A978UXR8"/>
<dbReference type="Pfam" id="PF03171">
    <property type="entry name" value="2OG-FeII_Oxy"/>
    <property type="match status" value="1"/>
</dbReference>
<feature type="domain" description="Isopenicillin N synthase-like Fe(2+) 2OG dioxygenase" evidence="4">
    <location>
        <begin position="89"/>
        <end position="153"/>
    </location>
</feature>
<protein>
    <recommendedName>
        <fullName evidence="4">Isopenicillin N synthase-like Fe(2+) 2OG dioxygenase domain-containing protein</fullName>
    </recommendedName>
</protein>
<keyword evidence="1" id="KW-0479">Metal-binding</keyword>
<dbReference type="PANTHER" id="PTHR47991">
    <property type="entry name" value="OXOGLUTARATE/IRON-DEPENDENT DIOXYGENASE"/>
    <property type="match status" value="1"/>
</dbReference>
<dbReference type="SUPFAM" id="SSF51197">
    <property type="entry name" value="Clavaminate synthase-like"/>
    <property type="match status" value="1"/>
</dbReference>
<comment type="caution">
    <text evidence="5">The sequence shown here is derived from an EMBL/GenBank/DDBJ whole genome shotgun (WGS) entry which is preliminary data.</text>
</comment>
<evidence type="ECO:0000256" key="3">
    <source>
        <dbReference type="ARBA" id="ARBA00023004"/>
    </source>
</evidence>
<name>A0A978UXR8_ZIZJJ</name>
<dbReference type="GO" id="GO:0031418">
    <property type="term" value="F:L-ascorbic acid binding"/>
    <property type="evidence" value="ECO:0007669"/>
    <property type="project" value="UniProtKB-KW"/>
</dbReference>
<dbReference type="GO" id="GO:0046872">
    <property type="term" value="F:metal ion binding"/>
    <property type="evidence" value="ECO:0007669"/>
    <property type="project" value="UniProtKB-KW"/>
</dbReference>
<dbReference type="InterPro" id="IPR027443">
    <property type="entry name" value="IPNS-like_sf"/>
</dbReference>
<dbReference type="Gene3D" id="2.60.120.330">
    <property type="entry name" value="B-lactam Antibiotic, Isopenicillin N Synthase, Chain"/>
    <property type="match status" value="1"/>
</dbReference>
<sequence length="158" mass="17843">MADDHKESGMSVSSIPMIDLQKFGDEEDDEEEEYKKLREACEEWVCFRKTIEKYVEAMNEVCMDIGRKIAKRVGLVDVELFDDLPWGFRMNKYYFTPEFVGSTGANTHSGSGYFTRLQDDEIVSGLQVMNKCGQFVAVNPWPGTLPVSLGDVAAAHIN</sequence>
<dbReference type="EMBL" id="JAEACU010000008">
    <property type="protein sequence ID" value="KAH7519784.1"/>
    <property type="molecule type" value="Genomic_DNA"/>
</dbReference>
<evidence type="ECO:0000256" key="2">
    <source>
        <dbReference type="ARBA" id="ARBA00022896"/>
    </source>
</evidence>
<evidence type="ECO:0000313" key="5">
    <source>
        <dbReference type="EMBL" id="KAH7519784.1"/>
    </source>
</evidence>
<dbReference type="InterPro" id="IPR050295">
    <property type="entry name" value="Plant_2OG-oxidoreductases"/>
</dbReference>
<proteinExistence type="predicted"/>
<organism evidence="5 6">
    <name type="scientific">Ziziphus jujuba var. spinosa</name>
    <dbReference type="NCBI Taxonomy" id="714518"/>
    <lineage>
        <taxon>Eukaryota</taxon>
        <taxon>Viridiplantae</taxon>
        <taxon>Streptophyta</taxon>
        <taxon>Embryophyta</taxon>
        <taxon>Tracheophyta</taxon>
        <taxon>Spermatophyta</taxon>
        <taxon>Magnoliopsida</taxon>
        <taxon>eudicotyledons</taxon>
        <taxon>Gunneridae</taxon>
        <taxon>Pentapetalae</taxon>
        <taxon>rosids</taxon>
        <taxon>fabids</taxon>
        <taxon>Rosales</taxon>
        <taxon>Rhamnaceae</taxon>
        <taxon>Paliureae</taxon>
        <taxon>Ziziphus</taxon>
    </lineage>
</organism>
<dbReference type="InterPro" id="IPR044861">
    <property type="entry name" value="IPNS-like_FE2OG_OXY"/>
</dbReference>